<keyword evidence="2" id="KW-1185">Reference proteome</keyword>
<protein>
    <submittedName>
        <fullName evidence="1">Uncharacterized protein</fullName>
    </submittedName>
</protein>
<reference evidence="1" key="1">
    <citation type="submission" date="2023-10" db="EMBL/GenBank/DDBJ databases">
        <title>Genome assemblies of two species of porcelain crab, Petrolisthes cinctipes and Petrolisthes manimaculis (Anomura: Porcellanidae).</title>
        <authorList>
            <person name="Angst P."/>
        </authorList>
    </citation>
    <scope>NUCLEOTIDE SEQUENCE</scope>
    <source>
        <strain evidence="1">PB745_01</strain>
        <tissue evidence="1">Gill</tissue>
    </source>
</reference>
<sequence length="92" mass="8992">MASPREEGQQRCGFPASATATTAALVLAGGIRCVGEGWATEAGRSRAGATGDIPVSAATDSDSSSGLGTHLQLLSTGGGSRGWAGYCNYGGG</sequence>
<evidence type="ECO:0000313" key="1">
    <source>
        <dbReference type="EMBL" id="KAK3885209.1"/>
    </source>
</evidence>
<organism evidence="1 2">
    <name type="scientific">Petrolisthes cinctipes</name>
    <name type="common">Flat porcelain crab</name>
    <dbReference type="NCBI Taxonomy" id="88211"/>
    <lineage>
        <taxon>Eukaryota</taxon>
        <taxon>Metazoa</taxon>
        <taxon>Ecdysozoa</taxon>
        <taxon>Arthropoda</taxon>
        <taxon>Crustacea</taxon>
        <taxon>Multicrustacea</taxon>
        <taxon>Malacostraca</taxon>
        <taxon>Eumalacostraca</taxon>
        <taxon>Eucarida</taxon>
        <taxon>Decapoda</taxon>
        <taxon>Pleocyemata</taxon>
        <taxon>Anomura</taxon>
        <taxon>Galatheoidea</taxon>
        <taxon>Porcellanidae</taxon>
        <taxon>Petrolisthes</taxon>
    </lineage>
</organism>
<proteinExistence type="predicted"/>
<dbReference type="EMBL" id="JAWQEG010000821">
    <property type="protein sequence ID" value="KAK3885209.1"/>
    <property type="molecule type" value="Genomic_DNA"/>
</dbReference>
<dbReference type="Proteomes" id="UP001286313">
    <property type="component" value="Unassembled WGS sequence"/>
</dbReference>
<name>A0AAE1G2K6_PETCI</name>
<comment type="caution">
    <text evidence="1">The sequence shown here is derived from an EMBL/GenBank/DDBJ whole genome shotgun (WGS) entry which is preliminary data.</text>
</comment>
<evidence type="ECO:0000313" key="2">
    <source>
        <dbReference type="Proteomes" id="UP001286313"/>
    </source>
</evidence>
<accession>A0AAE1G2K6</accession>
<gene>
    <name evidence="1" type="ORF">Pcinc_010553</name>
</gene>
<dbReference type="AlphaFoldDB" id="A0AAE1G2K6"/>